<dbReference type="GO" id="GO:0047443">
    <property type="term" value="F:4-hydroxy-4-methyl-2-oxoglutarate aldolase activity"/>
    <property type="evidence" value="ECO:0007669"/>
    <property type="project" value="UniProtKB-EC"/>
</dbReference>
<evidence type="ECO:0000256" key="5">
    <source>
        <dbReference type="ARBA" id="ARBA00022723"/>
    </source>
</evidence>
<dbReference type="GO" id="GO:0046872">
    <property type="term" value="F:metal ion binding"/>
    <property type="evidence" value="ECO:0007669"/>
    <property type="project" value="UniProtKB-KW"/>
</dbReference>
<comment type="cofactor">
    <cofactor evidence="2 10">
        <name>a divalent metal cation</name>
        <dbReference type="ChEBI" id="CHEBI:60240"/>
    </cofactor>
</comment>
<dbReference type="AlphaFoldDB" id="A0A917B3L6"/>
<comment type="cofactor">
    <cofactor evidence="9">
        <name>Mg(2+)</name>
        <dbReference type="ChEBI" id="CHEBI:18420"/>
    </cofactor>
</comment>
<keyword evidence="12" id="KW-1185">Reference proteome</keyword>
<keyword evidence="6 10" id="KW-0456">Lyase</keyword>
<dbReference type="EC" id="4.1.3.17" evidence="10"/>
<dbReference type="NCBIfam" id="NF006875">
    <property type="entry name" value="PRK09372.1"/>
    <property type="match status" value="1"/>
</dbReference>
<dbReference type="InterPro" id="IPR005493">
    <property type="entry name" value="RraA/RraA-like"/>
</dbReference>
<feature type="binding site" evidence="9">
    <location>
        <position position="99"/>
    </location>
    <ligand>
        <name>Mg(2+)</name>
        <dbReference type="ChEBI" id="CHEBI:18420"/>
    </ligand>
</feature>
<evidence type="ECO:0000313" key="11">
    <source>
        <dbReference type="EMBL" id="GGF21146.1"/>
    </source>
</evidence>
<evidence type="ECO:0000256" key="9">
    <source>
        <dbReference type="PIRSR" id="PIRSR605493-1"/>
    </source>
</evidence>
<keyword evidence="9" id="KW-0460">Magnesium</keyword>
<dbReference type="Proteomes" id="UP000598775">
    <property type="component" value="Unassembled WGS sequence"/>
</dbReference>
<evidence type="ECO:0000256" key="10">
    <source>
        <dbReference type="RuleBase" id="RU004338"/>
    </source>
</evidence>
<protein>
    <recommendedName>
        <fullName evidence="10">4-hydroxy-4-methyl-2-oxoglutarate aldolase</fullName>
        <shortName evidence="10">HMG aldolase</shortName>
        <ecNumber evidence="10">4.1.1.112</ecNumber>
        <ecNumber evidence="10">4.1.3.17</ecNumber>
    </recommendedName>
    <alternativeName>
        <fullName evidence="10">Oxaloacetate decarboxylase</fullName>
    </alternativeName>
</protein>
<dbReference type="PANTHER" id="PTHR33254:SF4">
    <property type="entry name" value="4-HYDROXY-4-METHYL-2-OXOGLUTARATE ALDOLASE 3-RELATED"/>
    <property type="match status" value="1"/>
</dbReference>
<reference evidence="11 12" key="1">
    <citation type="journal article" date="2014" name="Int. J. Syst. Evol. Microbiol.">
        <title>Complete genome sequence of Corynebacterium casei LMG S-19264T (=DSM 44701T), isolated from a smear-ripened cheese.</title>
        <authorList>
            <consortium name="US DOE Joint Genome Institute (JGI-PGF)"/>
            <person name="Walter F."/>
            <person name="Albersmeier A."/>
            <person name="Kalinowski J."/>
            <person name="Ruckert C."/>
        </authorList>
    </citation>
    <scope>NUCLEOTIDE SEQUENCE [LARGE SCALE GENOMIC DNA]</scope>
    <source>
        <strain evidence="11 12">CGMCC 1.12976</strain>
    </source>
</reference>
<dbReference type="GO" id="GO:0008428">
    <property type="term" value="F:ribonuclease inhibitor activity"/>
    <property type="evidence" value="ECO:0007669"/>
    <property type="project" value="InterPro"/>
</dbReference>
<organism evidence="11 12">
    <name type="scientific">Subtercola lobariae</name>
    <dbReference type="NCBI Taxonomy" id="1588641"/>
    <lineage>
        <taxon>Bacteria</taxon>
        <taxon>Bacillati</taxon>
        <taxon>Actinomycetota</taxon>
        <taxon>Actinomycetes</taxon>
        <taxon>Micrococcales</taxon>
        <taxon>Microbacteriaceae</taxon>
        <taxon>Subtercola</taxon>
    </lineage>
</organism>
<comment type="subunit">
    <text evidence="4 10">Homotrimer.</text>
</comment>
<dbReference type="RefSeq" id="WP_188675599.1">
    <property type="nucleotide sequence ID" value="NZ_BMGP01000002.1"/>
</dbReference>
<feature type="binding site" evidence="9">
    <location>
        <position position="98"/>
    </location>
    <ligand>
        <name>substrate</name>
    </ligand>
</feature>
<dbReference type="EC" id="4.1.1.112" evidence="10"/>
<dbReference type="InterPro" id="IPR036704">
    <property type="entry name" value="RraA/RraA-like_sf"/>
</dbReference>
<evidence type="ECO:0000256" key="7">
    <source>
        <dbReference type="ARBA" id="ARBA00025046"/>
    </source>
</evidence>
<proteinExistence type="inferred from homology"/>
<dbReference type="GO" id="GO:0051252">
    <property type="term" value="P:regulation of RNA metabolic process"/>
    <property type="evidence" value="ECO:0007669"/>
    <property type="project" value="InterPro"/>
</dbReference>
<comment type="similarity">
    <text evidence="3 10">Belongs to the class II aldolase/RraA-like family.</text>
</comment>
<comment type="catalytic activity">
    <reaction evidence="8 10">
        <text>oxaloacetate + H(+) = pyruvate + CO2</text>
        <dbReference type="Rhea" id="RHEA:15641"/>
        <dbReference type="ChEBI" id="CHEBI:15361"/>
        <dbReference type="ChEBI" id="CHEBI:15378"/>
        <dbReference type="ChEBI" id="CHEBI:16452"/>
        <dbReference type="ChEBI" id="CHEBI:16526"/>
        <dbReference type="EC" id="4.1.1.112"/>
    </reaction>
</comment>
<evidence type="ECO:0000313" key="12">
    <source>
        <dbReference type="Proteomes" id="UP000598775"/>
    </source>
</evidence>
<evidence type="ECO:0000256" key="6">
    <source>
        <dbReference type="ARBA" id="ARBA00023239"/>
    </source>
</evidence>
<comment type="catalytic activity">
    <reaction evidence="1 10">
        <text>4-hydroxy-4-methyl-2-oxoglutarate = 2 pyruvate</text>
        <dbReference type="Rhea" id="RHEA:22748"/>
        <dbReference type="ChEBI" id="CHEBI:15361"/>
        <dbReference type="ChEBI" id="CHEBI:58276"/>
        <dbReference type="EC" id="4.1.3.17"/>
    </reaction>
</comment>
<dbReference type="PANTHER" id="PTHR33254">
    <property type="entry name" value="4-HYDROXY-4-METHYL-2-OXOGLUTARATE ALDOLASE 3-RELATED"/>
    <property type="match status" value="1"/>
</dbReference>
<dbReference type="NCBIfam" id="TIGR01935">
    <property type="entry name" value="NOT-MenG"/>
    <property type="match status" value="1"/>
</dbReference>
<comment type="function">
    <text evidence="7 10">Catalyzes the aldol cleavage of 4-hydroxy-4-methyl-2-oxoglutarate (HMG) into 2 molecules of pyruvate. Also contains a secondary oxaloacetate (OAA) decarboxylase activity due to the common pyruvate enolate transition state formed following C-C bond cleavage in the retro-aldol and decarboxylation reactions.</text>
</comment>
<evidence type="ECO:0000256" key="3">
    <source>
        <dbReference type="ARBA" id="ARBA00008621"/>
    </source>
</evidence>
<keyword evidence="5 9" id="KW-0479">Metal-binding</keyword>
<dbReference type="Gene3D" id="3.50.30.40">
    <property type="entry name" value="Ribonuclease E inhibitor RraA/RraA-like"/>
    <property type="match status" value="1"/>
</dbReference>
<dbReference type="SUPFAM" id="SSF89562">
    <property type="entry name" value="RraA-like"/>
    <property type="match status" value="1"/>
</dbReference>
<evidence type="ECO:0000256" key="1">
    <source>
        <dbReference type="ARBA" id="ARBA00001342"/>
    </source>
</evidence>
<feature type="binding site" evidence="9">
    <location>
        <begin position="76"/>
        <end position="79"/>
    </location>
    <ligand>
        <name>substrate</name>
    </ligand>
</feature>
<accession>A0A917B3L6</accession>
<dbReference type="Pfam" id="PF03737">
    <property type="entry name" value="RraA-like"/>
    <property type="match status" value="1"/>
</dbReference>
<evidence type="ECO:0000256" key="4">
    <source>
        <dbReference type="ARBA" id="ARBA00011233"/>
    </source>
</evidence>
<dbReference type="CDD" id="cd16841">
    <property type="entry name" value="RraA_family"/>
    <property type="match status" value="1"/>
</dbReference>
<comment type="caution">
    <text evidence="11">The sequence shown here is derived from an EMBL/GenBank/DDBJ whole genome shotgun (WGS) entry which is preliminary data.</text>
</comment>
<evidence type="ECO:0000256" key="2">
    <source>
        <dbReference type="ARBA" id="ARBA00001968"/>
    </source>
</evidence>
<evidence type="ECO:0000256" key="8">
    <source>
        <dbReference type="ARBA" id="ARBA00047973"/>
    </source>
</evidence>
<dbReference type="InterPro" id="IPR010203">
    <property type="entry name" value="RraA"/>
</dbReference>
<dbReference type="EMBL" id="BMGP01000002">
    <property type="protein sequence ID" value="GGF21146.1"/>
    <property type="molecule type" value="Genomic_DNA"/>
</dbReference>
<name>A0A917B3L6_9MICO</name>
<dbReference type="GO" id="GO:0008948">
    <property type="term" value="F:oxaloacetate decarboxylase activity"/>
    <property type="evidence" value="ECO:0007669"/>
    <property type="project" value="UniProtKB-EC"/>
</dbReference>
<sequence length="156" mass="16323">MTTLSTADLYDERGAELQSLSVQLQSVGGKAQFEGEIRTVRCLEDNALVRQVLATPGAGKVLVVDGGLSLRSALLGDLIAASAIENGWEGVVIFGAVRDRVTLGTLPLGVKALGSNPRKSTKTGAGALDETLVVDSVTFRPGAHIYCDEDGVLVER</sequence>
<gene>
    <name evidence="11" type="primary">rraA</name>
    <name evidence="11" type="ORF">GCM10011399_13510</name>
</gene>